<proteinExistence type="predicted"/>
<dbReference type="EMBL" id="CM007383">
    <property type="protein sequence ID" value="ONK75205.1"/>
    <property type="molecule type" value="Genomic_DNA"/>
</dbReference>
<organism evidence="2 3">
    <name type="scientific">Asparagus officinalis</name>
    <name type="common">Garden asparagus</name>
    <dbReference type="NCBI Taxonomy" id="4686"/>
    <lineage>
        <taxon>Eukaryota</taxon>
        <taxon>Viridiplantae</taxon>
        <taxon>Streptophyta</taxon>
        <taxon>Embryophyta</taxon>
        <taxon>Tracheophyta</taxon>
        <taxon>Spermatophyta</taxon>
        <taxon>Magnoliopsida</taxon>
        <taxon>Liliopsida</taxon>
        <taxon>Asparagales</taxon>
        <taxon>Asparagaceae</taxon>
        <taxon>Asparagoideae</taxon>
        <taxon>Asparagus</taxon>
    </lineage>
</organism>
<reference evidence="3" key="1">
    <citation type="journal article" date="2017" name="Nat. Commun.">
        <title>The asparagus genome sheds light on the origin and evolution of a young Y chromosome.</title>
        <authorList>
            <person name="Harkess A."/>
            <person name="Zhou J."/>
            <person name="Xu C."/>
            <person name="Bowers J.E."/>
            <person name="Van der Hulst R."/>
            <person name="Ayyampalayam S."/>
            <person name="Mercati F."/>
            <person name="Riccardi P."/>
            <person name="McKain M.R."/>
            <person name="Kakrana A."/>
            <person name="Tang H."/>
            <person name="Ray J."/>
            <person name="Groenendijk J."/>
            <person name="Arikit S."/>
            <person name="Mathioni S.M."/>
            <person name="Nakano M."/>
            <person name="Shan H."/>
            <person name="Telgmann-Rauber A."/>
            <person name="Kanno A."/>
            <person name="Yue Z."/>
            <person name="Chen H."/>
            <person name="Li W."/>
            <person name="Chen Y."/>
            <person name="Xu X."/>
            <person name="Zhang Y."/>
            <person name="Luo S."/>
            <person name="Chen H."/>
            <person name="Gao J."/>
            <person name="Mao Z."/>
            <person name="Pires J.C."/>
            <person name="Luo M."/>
            <person name="Kudrna D."/>
            <person name="Wing R.A."/>
            <person name="Meyers B.C."/>
            <person name="Yi K."/>
            <person name="Kong H."/>
            <person name="Lavrijsen P."/>
            <person name="Sunseri F."/>
            <person name="Falavigna A."/>
            <person name="Ye Y."/>
            <person name="Leebens-Mack J.H."/>
            <person name="Chen G."/>
        </authorList>
    </citation>
    <scope>NUCLEOTIDE SEQUENCE [LARGE SCALE GENOMIC DNA]</scope>
    <source>
        <strain evidence="3">cv. DH0086</strain>
    </source>
</reference>
<protein>
    <submittedName>
        <fullName evidence="2">Uncharacterized protein</fullName>
    </submittedName>
</protein>
<feature type="compositionally biased region" description="Pro residues" evidence="1">
    <location>
        <begin position="117"/>
        <end position="126"/>
    </location>
</feature>
<keyword evidence="3" id="KW-1185">Reference proteome</keyword>
<feature type="region of interest" description="Disordered" evidence="1">
    <location>
        <begin position="110"/>
        <end position="156"/>
    </location>
</feature>
<evidence type="ECO:0000313" key="2">
    <source>
        <dbReference type="EMBL" id="ONK75205.1"/>
    </source>
</evidence>
<feature type="region of interest" description="Disordered" evidence="1">
    <location>
        <begin position="51"/>
        <end position="87"/>
    </location>
</feature>
<accession>A0A5P1FA14</accession>
<sequence>MPRAVASRTQGRRRPGSARPQPAAPPASNRRVVLVARIRLKICRPLALGQLRGAASHCRASGRGARPGSAPSPPRSALSDAATAATQPHLVAGRASSHSLLQPPEARRQAAGAFPFVPSPPAPPAFPVSLQAARRRPRPGGCAPPVRGPCRVPAGA</sequence>
<dbReference type="AlphaFoldDB" id="A0A5P1FA14"/>
<dbReference type="Gramene" id="ONK75205">
    <property type="protein sequence ID" value="ONK75205"/>
    <property type="gene ID" value="A4U43_C03F14450"/>
</dbReference>
<feature type="region of interest" description="Disordered" evidence="1">
    <location>
        <begin position="1"/>
        <end position="30"/>
    </location>
</feature>
<feature type="compositionally biased region" description="Low complexity" evidence="1">
    <location>
        <begin position="139"/>
        <end position="156"/>
    </location>
</feature>
<evidence type="ECO:0000256" key="1">
    <source>
        <dbReference type="SAM" id="MobiDB-lite"/>
    </source>
</evidence>
<feature type="compositionally biased region" description="Low complexity" evidence="1">
    <location>
        <begin position="59"/>
        <end position="69"/>
    </location>
</feature>
<dbReference type="Proteomes" id="UP000243459">
    <property type="component" value="Chromosome 3"/>
</dbReference>
<evidence type="ECO:0000313" key="3">
    <source>
        <dbReference type="Proteomes" id="UP000243459"/>
    </source>
</evidence>
<name>A0A5P1FA14_ASPOF</name>
<gene>
    <name evidence="2" type="ORF">A4U43_C03F14450</name>
</gene>